<gene>
    <name evidence="4 5" type="primary">LOC116290672</name>
</gene>
<evidence type="ECO:0000313" key="3">
    <source>
        <dbReference type="Proteomes" id="UP000515163"/>
    </source>
</evidence>
<dbReference type="InterPro" id="IPR051494">
    <property type="entry name" value="BSD_domain-containing"/>
</dbReference>
<dbReference type="GO" id="GO:0045202">
    <property type="term" value="C:synapse"/>
    <property type="evidence" value="ECO:0007669"/>
    <property type="project" value="TreeGrafter"/>
</dbReference>
<feature type="region of interest" description="Disordered" evidence="1">
    <location>
        <begin position="222"/>
        <end position="330"/>
    </location>
</feature>
<dbReference type="PANTHER" id="PTHR16019">
    <property type="entry name" value="SYNAPSE-ASSOCIATED PROTEIN"/>
    <property type="match status" value="1"/>
</dbReference>
<protein>
    <submittedName>
        <fullName evidence="4 5">Synapse-associated protein 1-like</fullName>
    </submittedName>
</protein>
<evidence type="ECO:0000313" key="4">
    <source>
        <dbReference type="RefSeq" id="XP_031553633.1"/>
    </source>
</evidence>
<dbReference type="InterPro" id="IPR005607">
    <property type="entry name" value="BSD_dom"/>
</dbReference>
<dbReference type="GO" id="GO:0038203">
    <property type="term" value="P:TORC2 signaling"/>
    <property type="evidence" value="ECO:0007669"/>
    <property type="project" value="TreeGrafter"/>
</dbReference>
<feature type="compositionally biased region" description="Basic and acidic residues" evidence="1">
    <location>
        <begin position="15"/>
        <end position="58"/>
    </location>
</feature>
<dbReference type="GeneID" id="116290672"/>
<dbReference type="Proteomes" id="UP000515163">
    <property type="component" value="Unplaced"/>
</dbReference>
<dbReference type="RefSeq" id="XP_031553633.1">
    <property type="nucleotide sequence ID" value="XM_031697773.1"/>
</dbReference>
<dbReference type="PROSITE" id="PS50858">
    <property type="entry name" value="BSD"/>
    <property type="match status" value="1"/>
</dbReference>
<evidence type="ECO:0000259" key="2">
    <source>
        <dbReference type="PROSITE" id="PS50858"/>
    </source>
</evidence>
<evidence type="ECO:0000256" key="1">
    <source>
        <dbReference type="SAM" id="MobiDB-lite"/>
    </source>
</evidence>
<dbReference type="SUPFAM" id="SSF140383">
    <property type="entry name" value="BSD domain-like"/>
    <property type="match status" value="1"/>
</dbReference>
<dbReference type="AlphaFoldDB" id="A0A6P8HF41"/>
<feature type="compositionally biased region" description="Basic and acidic residues" evidence="1">
    <location>
        <begin position="276"/>
        <end position="323"/>
    </location>
</feature>
<organism evidence="3 4">
    <name type="scientific">Actinia tenebrosa</name>
    <name type="common">Australian red waratah sea anemone</name>
    <dbReference type="NCBI Taxonomy" id="6105"/>
    <lineage>
        <taxon>Eukaryota</taxon>
        <taxon>Metazoa</taxon>
        <taxon>Cnidaria</taxon>
        <taxon>Anthozoa</taxon>
        <taxon>Hexacorallia</taxon>
        <taxon>Actiniaria</taxon>
        <taxon>Actiniidae</taxon>
        <taxon>Actinia</taxon>
    </lineage>
</organism>
<proteinExistence type="predicted"/>
<dbReference type="GO" id="GO:0005794">
    <property type="term" value="C:Golgi apparatus"/>
    <property type="evidence" value="ECO:0007669"/>
    <property type="project" value="TreeGrafter"/>
</dbReference>
<dbReference type="SMART" id="SM00751">
    <property type="entry name" value="BSD"/>
    <property type="match status" value="1"/>
</dbReference>
<dbReference type="GO" id="GO:0005634">
    <property type="term" value="C:nucleus"/>
    <property type="evidence" value="ECO:0007669"/>
    <property type="project" value="TreeGrafter"/>
</dbReference>
<dbReference type="Gene3D" id="1.10.3970.10">
    <property type="entry name" value="BSD domain"/>
    <property type="match status" value="1"/>
</dbReference>
<reference evidence="4 5" key="1">
    <citation type="submission" date="2025-04" db="UniProtKB">
        <authorList>
            <consortium name="RefSeq"/>
        </authorList>
    </citation>
    <scope>IDENTIFICATION</scope>
    <source>
        <tissue evidence="4 5">Tentacle</tissue>
    </source>
</reference>
<evidence type="ECO:0000313" key="5">
    <source>
        <dbReference type="RefSeq" id="XP_031553634.1"/>
    </source>
</evidence>
<feature type="domain" description="BSD" evidence="2">
    <location>
        <begin position="181"/>
        <end position="216"/>
    </location>
</feature>
<sequence length="365" mass="41405">MFSWLGYGEGQQSKQEQKKDDIEAKNDEESKKDDDEVSKEKNEAVETKPQESESKDDGSQSSASNLQQDLDYAKDMAKNVGSFLFSMASAASTTALMVKDTVEKKTILGDFIKEQEKFVKEKHKRSETAVPPWVGYNEEASMKSQILALSTDERNFLRDPPSGVQFHYDNDSMFPVALATLEEDENLQQMRFNLVPKKVKEERFWRNYFYRVSLIKQSTQLTSLASGGAEKPATQAETTEGQAETDSSPSAPKPIPAVIDKDHIDDIPDSPTQHEFISDDFVHQEAQHELSHEDLQQIGVDRKAMAAESDSKTKKKLDPKLPPEEDDIPEWEKELQQELQDYEVVDEGDNGEWEKEIEDLLEAES</sequence>
<feature type="compositionally biased region" description="Low complexity" evidence="1">
    <location>
        <begin position="233"/>
        <end position="245"/>
    </location>
</feature>
<name>A0A6P8HF41_ACTTE</name>
<accession>A0A6P8HF41</accession>
<dbReference type="InterPro" id="IPR035925">
    <property type="entry name" value="BSD_dom_sf"/>
</dbReference>
<feature type="region of interest" description="Disordered" evidence="1">
    <location>
        <begin position="1"/>
        <end position="65"/>
    </location>
</feature>
<dbReference type="PANTHER" id="PTHR16019:SF6">
    <property type="entry name" value="SYNAPSE-ASSOCIATED PROTEIN 1"/>
    <property type="match status" value="1"/>
</dbReference>
<keyword evidence="3" id="KW-1185">Reference proteome</keyword>
<dbReference type="Pfam" id="PF03909">
    <property type="entry name" value="BSD"/>
    <property type="match status" value="1"/>
</dbReference>
<dbReference type="KEGG" id="aten:116290672"/>
<dbReference type="GO" id="GO:0048172">
    <property type="term" value="P:regulation of short-term neuronal synaptic plasticity"/>
    <property type="evidence" value="ECO:0007669"/>
    <property type="project" value="TreeGrafter"/>
</dbReference>
<dbReference type="RefSeq" id="XP_031553634.1">
    <property type="nucleotide sequence ID" value="XM_031697774.1"/>
</dbReference>
<dbReference type="OrthoDB" id="47923at2759"/>